<comment type="caution">
    <text evidence="1">The sequence shown here is derived from an EMBL/GenBank/DDBJ whole genome shotgun (WGS) entry which is preliminary data.</text>
</comment>
<sequence length="62" mass="7085">MPPMVTRSQSAAWACGIMIKKQLLCNCFVRLPALQAGAWESNGRAAFHFYLRRALRWNGEFL</sequence>
<organism evidence="1 2">
    <name type="scientific">Anaerotruncus colihominis</name>
    <dbReference type="NCBI Taxonomy" id="169435"/>
    <lineage>
        <taxon>Bacteria</taxon>
        <taxon>Bacillati</taxon>
        <taxon>Bacillota</taxon>
        <taxon>Clostridia</taxon>
        <taxon>Eubacteriales</taxon>
        <taxon>Oscillospiraceae</taxon>
        <taxon>Anaerotruncus</taxon>
    </lineage>
</organism>
<name>A0A845RGX8_9FIRM</name>
<dbReference type="AlphaFoldDB" id="A0A845RGX8"/>
<dbReference type="EMBL" id="QXWZ01000004">
    <property type="protein sequence ID" value="NBI78001.1"/>
    <property type="molecule type" value="Genomic_DNA"/>
</dbReference>
<evidence type="ECO:0000313" key="2">
    <source>
        <dbReference type="Proteomes" id="UP000446348"/>
    </source>
</evidence>
<accession>A0A845RGX8</accession>
<reference evidence="1 2" key="1">
    <citation type="submission" date="2018-08" db="EMBL/GenBank/DDBJ databases">
        <title>Murine metabolic-syndrome-specific gut microbial biobank.</title>
        <authorList>
            <person name="Liu C."/>
        </authorList>
    </citation>
    <scope>NUCLEOTIDE SEQUENCE [LARGE SCALE GENOMIC DNA]</scope>
    <source>
        <strain evidence="1 2">X69</strain>
    </source>
</reference>
<gene>
    <name evidence="1" type="ORF">D3Z39_03765</name>
</gene>
<evidence type="ECO:0000313" key="1">
    <source>
        <dbReference type="EMBL" id="NBI78001.1"/>
    </source>
</evidence>
<proteinExistence type="predicted"/>
<protein>
    <submittedName>
        <fullName evidence="1">Uncharacterized protein</fullName>
    </submittedName>
</protein>
<dbReference type="Proteomes" id="UP000446348">
    <property type="component" value="Unassembled WGS sequence"/>
</dbReference>